<reference evidence="9" key="1">
    <citation type="journal article" date="2019" name="Int. J. Syst. Evol. Microbiol.">
        <title>The Global Catalogue of Microorganisms (GCM) 10K type strain sequencing project: providing services to taxonomists for standard genome sequencing and annotation.</title>
        <authorList>
            <consortium name="The Broad Institute Genomics Platform"/>
            <consortium name="The Broad Institute Genome Sequencing Center for Infectious Disease"/>
            <person name="Wu L."/>
            <person name="Ma J."/>
        </authorList>
    </citation>
    <scope>NUCLEOTIDE SEQUENCE [LARGE SCALE GENOMIC DNA]</scope>
    <source>
        <strain evidence="9">JCM 18326</strain>
    </source>
</reference>
<feature type="domain" description="Peptidase M48" evidence="7">
    <location>
        <begin position="69"/>
        <end position="251"/>
    </location>
</feature>
<comment type="cofactor">
    <cofactor evidence="6">
        <name>Zn(2+)</name>
        <dbReference type="ChEBI" id="CHEBI:29105"/>
    </cofactor>
    <text evidence="6">Binds 1 zinc ion per subunit.</text>
</comment>
<comment type="caution">
    <text evidence="8">The sequence shown here is derived from an EMBL/GenBank/DDBJ whole genome shotgun (WGS) entry which is preliminary data.</text>
</comment>
<dbReference type="Proteomes" id="UP001500298">
    <property type="component" value="Unassembled WGS sequence"/>
</dbReference>
<name>A0ABP9D2Z6_9BACT</name>
<keyword evidence="9" id="KW-1185">Reference proteome</keyword>
<comment type="similarity">
    <text evidence="6">Belongs to the peptidase M48 family.</text>
</comment>
<evidence type="ECO:0000313" key="9">
    <source>
        <dbReference type="Proteomes" id="UP001500298"/>
    </source>
</evidence>
<organism evidence="8 9">
    <name type="scientific">Algivirga pacifica</name>
    <dbReference type="NCBI Taxonomy" id="1162670"/>
    <lineage>
        <taxon>Bacteria</taxon>
        <taxon>Pseudomonadati</taxon>
        <taxon>Bacteroidota</taxon>
        <taxon>Cytophagia</taxon>
        <taxon>Cytophagales</taxon>
        <taxon>Flammeovirgaceae</taxon>
        <taxon>Algivirga</taxon>
    </lineage>
</organism>
<dbReference type="CDD" id="cd07331">
    <property type="entry name" value="M48C_Oma1_like"/>
    <property type="match status" value="1"/>
</dbReference>
<evidence type="ECO:0000256" key="5">
    <source>
        <dbReference type="ARBA" id="ARBA00023049"/>
    </source>
</evidence>
<dbReference type="EMBL" id="BAABJX010000017">
    <property type="protein sequence ID" value="GAA4826410.1"/>
    <property type="molecule type" value="Genomic_DNA"/>
</dbReference>
<evidence type="ECO:0000313" key="8">
    <source>
        <dbReference type="EMBL" id="GAA4826410.1"/>
    </source>
</evidence>
<keyword evidence="3 6" id="KW-0378">Hydrolase</keyword>
<dbReference type="RefSeq" id="WP_345369524.1">
    <property type="nucleotide sequence ID" value="NZ_BAABJX010000017.1"/>
</dbReference>
<dbReference type="InterPro" id="IPR001915">
    <property type="entry name" value="Peptidase_M48"/>
</dbReference>
<dbReference type="PROSITE" id="PS51257">
    <property type="entry name" value="PROKAR_LIPOPROTEIN"/>
    <property type="match status" value="1"/>
</dbReference>
<dbReference type="Gene3D" id="3.30.2010.10">
    <property type="entry name" value="Metalloproteases ('zincins'), catalytic domain"/>
    <property type="match status" value="1"/>
</dbReference>
<keyword evidence="1 6" id="KW-0645">Protease</keyword>
<keyword evidence="5 6" id="KW-0482">Metalloprotease</keyword>
<sequence>MKYIIYALLFLGIAACTSVPITGRKQLTFIPNDQILSLSKQSYRDVLKDSKLSTNELQVQRLRKIGNRISSAVEQYLKSVGREDLIKGYVWEFNLIESDQLNAWAMPGGKVAFYTGILPVCKNDDGIAVVMSHEIAHAIAQHGNERMSQQQIQQGSALVLDAAMMNKSPETRALAMTAFGLGSQVGIMLPYSRKHESEADELGLYFMALAGYNLQEAPKFWERMAATGGGAPPELLSTHPSHSTRIKNMEKNIPKAEAFAKKQ</sequence>
<dbReference type="Pfam" id="PF01435">
    <property type="entry name" value="Peptidase_M48"/>
    <property type="match status" value="1"/>
</dbReference>
<proteinExistence type="inferred from homology"/>
<gene>
    <name evidence="8" type="ORF">GCM10023331_08780</name>
</gene>
<accession>A0ABP9D2Z6</accession>
<dbReference type="PANTHER" id="PTHR22726">
    <property type="entry name" value="METALLOENDOPEPTIDASE OMA1"/>
    <property type="match status" value="1"/>
</dbReference>
<evidence type="ECO:0000256" key="4">
    <source>
        <dbReference type="ARBA" id="ARBA00022833"/>
    </source>
</evidence>
<keyword evidence="2" id="KW-0479">Metal-binding</keyword>
<evidence type="ECO:0000256" key="3">
    <source>
        <dbReference type="ARBA" id="ARBA00022801"/>
    </source>
</evidence>
<evidence type="ECO:0000259" key="7">
    <source>
        <dbReference type="Pfam" id="PF01435"/>
    </source>
</evidence>
<dbReference type="InterPro" id="IPR051156">
    <property type="entry name" value="Mito/Outer_Membr_Metalloprot"/>
</dbReference>
<keyword evidence="4 6" id="KW-0862">Zinc</keyword>
<evidence type="ECO:0000256" key="6">
    <source>
        <dbReference type="RuleBase" id="RU003983"/>
    </source>
</evidence>
<evidence type="ECO:0000256" key="2">
    <source>
        <dbReference type="ARBA" id="ARBA00022723"/>
    </source>
</evidence>
<protein>
    <submittedName>
        <fullName evidence="8">M48 family metallopeptidase</fullName>
    </submittedName>
</protein>
<dbReference type="PANTHER" id="PTHR22726:SF1">
    <property type="entry name" value="METALLOENDOPEPTIDASE OMA1, MITOCHONDRIAL"/>
    <property type="match status" value="1"/>
</dbReference>
<evidence type="ECO:0000256" key="1">
    <source>
        <dbReference type="ARBA" id="ARBA00022670"/>
    </source>
</evidence>